<evidence type="ECO:0000313" key="5">
    <source>
        <dbReference type="Proteomes" id="UP000533017"/>
    </source>
</evidence>
<dbReference type="OrthoDB" id="236897at2"/>
<protein>
    <submittedName>
        <fullName evidence="3">Phosphotransferase enzyme family protein</fullName>
    </submittedName>
</protein>
<dbReference type="AlphaFoldDB" id="A0A1I3BFU7"/>
<dbReference type="EMBL" id="JACBZA010000001">
    <property type="protein sequence ID" value="NYH86367.1"/>
    <property type="molecule type" value="Genomic_DNA"/>
</dbReference>
<dbReference type="InterPro" id="IPR011009">
    <property type="entry name" value="Kinase-like_dom_sf"/>
</dbReference>
<feature type="domain" description="Aminoglycoside phosphotransferase" evidence="1">
    <location>
        <begin position="37"/>
        <end position="123"/>
    </location>
</feature>
<reference evidence="3 4" key="1">
    <citation type="submission" date="2016-10" db="EMBL/GenBank/DDBJ databases">
        <authorList>
            <person name="de Groot N.N."/>
        </authorList>
    </citation>
    <scope>NUCLEOTIDE SEQUENCE [LARGE SCALE GENOMIC DNA]</scope>
    <source>
        <strain evidence="3 4">CPCC 202808</strain>
    </source>
</reference>
<dbReference type="Proteomes" id="UP000533017">
    <property type="component" value="Unassembled WGS sequence"/>
</dbReference>
<evidence type="ECO:0000313" key="4">
    <source>
        <dbReference type="Proteomes" id="UP000199052"/>
    </source>
</evidence>
<name>A0A1I3BFU7_9ACTN</name>
<dbReference type="STRING" id="504797.SAMN05421678_12417"/>
<accession>A0A1I3BFU7</accession>
<dbReference type="RefSeq" id="WP_092889807.1">
    <property type="nucleotide sequence ID" value="NZ_FOOI01000024.1"/>
</dbReference>
<keyword evidence="5" id="KW-1185">Reference proteome</keyword>
<feature type="domain" description="Aminoglycoside phosphotransferase" evidence="1">
    <location>
        <begin position="134"/>
        <end position="200"/>
    </location>
</feature>
<dbReference type="Proteomes" id="UP000199052">
    <property type="component" value="Unassembled WGS sequence"/>
</dbReference>
<dbReference type="Gene3D" id="3.90.1200.10">
    <property type="match status" value="1"/>
</dbReference>
<keyword evidence="3" id="KW-0808">Transferase</keyword>
<evidence type="ECO:0000259" key="1">
    <source>
        <dbReference type="Pfam" id="PF01636"/>
    </source>
</evidence>
<evidence type="ECO:0000313" key="2">
    <source>
        <dbReference type="EMBL" id="NYH86367.1"/>
    </source>
</evidence>
<dbReference type="SUPFAM" id="SSF56112">
    <property type="entry name" value="Protein kinase-like (PK-like)"/>
    <property type="match status" value="1"/>
</dbReference>
<proteinExistence type="predicted"/>
<evidence type="ECO:0000313" key="3">
    <source>
        <dbReference type="EMBL" id="SFH61185.1"/>
    </source>
</evidence>
<dbReference type="Pfam" id="PF01636">
    <property type="entry name" value="APH"/>
    <property type="match status" value="2"/>
</dbReference>
<reference evidence="2 5" key="2">
    <citation type="submission" date="2020-07" db="EMBL/GenBank/DDBJ databases">
        <title>Sequencing the genomes of 1000 actinobacteria strains.</title>
        <authorList>
            <person name="Klenk H.-P."/>
        </authorList>
    </citation>
    <scope>NUCLEOTIDE SEQUENCE [LARGE SCALE GENOMIC DNA]</scope>
    <source>
        <strain evidence="2 5">DSM 45117</strain>
    </source>
</reference>
<organism evidence="3 4">
    <name type="scientific">Actinopolymorpha cephalotaxi</name>
    <dbReference type="NCBI Taxonomy" id="504797"/>
    <lineage>
        <taxon>Bacteria</taxon>
        <taxon>Bacillati</taxon>
        <taxon>Actinomycetota</taxon>
        <taxon>Actinomycetes</taxon>
        <taxon>Propionibacteriales</taxon>
        <taxon>Actinopolymorphaceae</taxon>
        <taxon>Actinopolymorpha</taxon>
    </lineage>
</organism>
<dbReference type="EMBL" id="FOOI01000024">
    <property type="protein sequence ID" value="SFH61185.1"/>
    <property type="molecule type" value="Genomic_DNA"/>
</dbReference>
<dbReference type="InterPro" id="IPR002575">
    <property type="entry name" value="Aminoglycoside_PTrfase"/>
</dbReference>
<sequence>MPDQYEQVPDTEVLQDRADRPVVRVGGTVHRPVQPWTPAVHALLNHLAAVGFPYSPRVLDVLPAAGTGSPATEVVTYLAGESGPAGWAKVVDEQGLRAAARLLRDYHQAVADWSPAQPPAWSGGRTGTGGPGELVCHNDFGPWNIVWNDVTPVGLLDWEYAGPGPVMQDVAYALEYVAPFRDDEECVRWLRYPGPPDRRRRLEIFAAEYGLSDTTGLANEVIAIQRAGLDFVRQLAEEGHERQVELVAAGHLTEIADRIRWSEDHRHLFD</sequence>
<gene>
    <name evidence="2" type="ORF">FHR37_005218</name>
    <name evidence="3" type="ORF">SAMN05421678_12417</name>
</gene>
<dbReference type="GO" id="GO:0016740">
    <property type="term" value="F:transferase activity"/>
    <property type="evidence" value="ECO:0007669"/>
    <property type="project" value="UniProtKB-KW"/>
</dbReference>